<feature type="compositionally biased region" description="Basic and acidic residues" evidence="1">
    <location>
        <begin position="23"/>
        <end position="36"/>
    </location>
</feature>
<dbReference type="RefSeq" id="WP_089035127.1">
    <property type="nucleotide sequence ID" value="NZ_CP022278.1"/>
</dbReference>
<dbReference type="EMBL" id="CP022278">
    <property type="protein sequence ID" value="ASK26404.1"/>
    <property type="molecule type" value="Genomic_DNA"/>
</dbReference>
<organism evidence="3 4">
    <name type="scientific">Neisseria chenwenguii</name>
    <dbReference type="NCBI Taxonomy" id="1853278"/>
    <lineage>
        <taxon>Bacteria</taxon>
        <taxon>Pseudomonadati</taxon>
        <taxon>Pseudomonadota</taxon>
        <taxon>Betaproteobacteria</taxon>
        <taxon>Neisseriales</taxon>
        <taxon>Neisseriaceae</taxon>
        <taxon>Neisseria</taxon>
    </lineage>
</organism>
<dbReference type="AlphaFoldDB" id="A0A220RYY7"/>
<feature type="chain" id="PRO_5044016914" evidence="2">
    <location>
        <begin position="20"/>
        <end position="91"/>
    </location>
</feature>
<name>A0A220RYY7_9NEIS</name>
<dbReference type="KEGG" id="nei:BG910_00380"/>
<accession>A0A220RYY7</accession>
<evidence type="ECO:0000256" key="1">
    <source>
        <dbReference type="SAM" id="MobiDB-lite"/>
    </source>
</evidence>
<keyword evidence="4" id="KW-1185">Reference proteome</keyword>
<keyword evidence="2" id="KW-0732">Signal</keyword>
<sequence>MKKLIAFASLLTVSAGLMAAPMHRHEPREPHRPVHAHEHKAPKHEMRRDFRHDRREARRDFRQERRLKRHKAAQARKFHKRHAPAHLHRHR</sequence>
<feature type="signal peptide" evidence="2">
    <location>
        <begin position="1"/>
        <end position="19"/>
    </location>
</feature>
<feature type="compositionally biased region" description="Basic and acidic residues" evidence="1">
    <location>
        <begin position="43"/>
        <end position="64"/>
    </location>
</feature>
<dbReference type="Proteomes" id="UP000198238">
    <property type="component" value="Chromosome"/>
</dbReference>
<evidence type="ECO:0000256" key="2">
    <source>
        <dbReference type="SAM" id="SignalP"/>
    </source>
</evidence>
<gene>
    <name evidence="3" type="ORF">BG910_00380</name>
</gene>
<evidence type="ECO:0000313" key="3">
    <source>
        <dbReference type="EMBL" id="ASK26404.1"/>
    </source>
</evidence>
<reference evidence="3 4" key="1">
    <citation type="submission" date="2017-06" db="EMBL/GenBank/DDBJ databases">
        <title>Neisseria chenwenguii sp. nov., isolated from the intestinal contents of Tibetan Plateau Pika in Yushu, Qinghai Province, China.</title>
        <authorList>
            <person name="Zhang G."/>
        </authorList>
    </citation>
    <scope>NUCLEOTIDE SEQUENCE [LARGE SCALE GENOMIC DNA]</scope>
    <source>
        <strain evidence="3 4">10023</strain>
    </source>
</reference>
<evidence type="ECO:0000313" key="4">
    <source>
        <dbReference type="Proteomes" id="UP000198238"/>
    </source>
</evidence>
<feature type="region of interest" description="Disordered" evidence="1">
    <location>
        <begin position="23"/>
        <end position="91"/>
    </location>
</feature>
<feature type="compositionally biased region" description="Basic residues" evidence="1">
    <location>
        <begin position="65"/>
        <end position="91"/>
    </location>
</feature>
<proteinExistence type="predicted"/>
<protein>
    <submittedName>
        <fullName evidence="3">Uncharacterized protein</fullName>
    </submittedName>
</protein>